<dbReference type="RefSeq" id="XP_058982161.1">
    <property type="nucleotide sequence ID" value="XM_059126178.1"/>
</dbReference>
<feature type="region of interest" description="Disordered" evidence="2">
    <location>
        <begin position="2157"/>
        <end position="2190"/>
    </location>
</feature>
<feature type="region of interest" description="Disordered" evidence="2">
    <location>
        <begin position="2042"/>
        <end position="2117"/>
    </location>
</feature>
<feature type="compositionally biased region" description="Basic and acidic residues" evidence="2">
    <location>
        <begin position="1381"/>
        <end position="1394"/>
    </location>
</feature>
<sequence length="2354" mass="264366">MTEVEQPPQNGIDLSANEDDDNSKARPADIEQDMREMERRKRVEAIMGSKLFREELERIVDSARDSGNADGILQQLSDIVGVPATRVGSVFRASNCMQPINDIRGVESMGYAKGEKILRCKLAATFRLLDLYGWTQGLGAQITARLKVDQEYFLVNPYGLLYHEITASSLNKVDMQGNIVEQGTTNFGVNKSHFVLHSIVHAARPDIRCIIYIGCSPVVAISSLKAGLLPLTKDACVLGEITSHAYAGCLVDQDEREKLVRNLGPNSKVMLLTNHGALCCGETIEEAFFAACHIVQACETQLKLLPVGLDNLVLIPEESRKTIYEQSRSPPEDLAKKFAAAAAVTTAGDSNKAAEEEDKKEGEEKSATTKVLGQTPKWRVGGAEFEALMRMLDNAGYRTGYIYRHPLIKSEPPKPKNDVELPPAVSSLGYLLEEEELFRQGIWKKGVAGKGGDRSRWLNSPNVYQKVEVLETGTPDPKKITKWVAEGSPTHSTPVRIDDPLQFVPVNTNPKEFKRVQQQIKDNRRADKISAGPQSHILEGVTWDEANRLKDATVSQTGDHVVLMGAASKGIIQRGFQHNATVYKAPYAKNPFDNVTDDELNEYKRTVERKKKSIHGEYTDTDFSESEALSSLQTSGAQQQTKQNTTTTTTTAAVSQSEPEDVSEHQVMRIETQQAPVPSQPEVVLSDDNVIANNSRIVQDPICHIQDTIDLTASQSIAITTTTTSSSSDHSRDSDERKFQNLFMKNKNITTPGQHHRHAFDTNSNNSHSNTTTLFHEMQTDVLFNRQKRKQEINHNNTPIAKRHSPGYSDRISPHKIPPHRRSPFTEAPTQPQSTVNNSSDNAFSLYSIKTNETRFDSPSYDYPNLENTSNIYDYTNDVEEDFQKGSIFTLKRSTFLISPKCSSPKICKPILESLDKPSNLQEHYVNAHSPLDLIWNIPIRRHYSPCPTPELANTPRKEKKGFKNSPSRQPRSPYRTLSHFGFNSPQRQPQPEHKHVPPPAAKKYKPLRRSISYEEIFSSVRYIDLCEHCFEQIVRYKPELMHYRIKLRNLREFYQGGGEDGEKEKEETFNLNSNENEDFSVFATPLAPLIEVEERDSSESHRSAKSSSSPTAPHSSFLEKITRMNYSEISSQTTTPHFQMAIHQTLEQEFQNLKIEEEAVEKRDENDNQTRISIMEILDFNNFLGNLDGNENPSEDNLPQELSSSFFTRNCSEDHSRRKLMFEEEQWQEHHQVDDTENPGEILSHISAGNGAGDLEEENPNELNAEDHNPRDFENAQQILPHNPNGNCGILGGGDNAQQILPHNPNGNCGILGGGDNKDVNLPHSSSSSSTPRSLMDREERLRRKLIFQELWGEDHVDYFGNLEEGASTLSDNNGAQVGDVRDQEKWSSPRSLMDREERTRRKLIFQELWEDHVEYFGNREELLNATAATYSGNSGGQGGGFSDTESAIDETNNNTQRSSLPNSNENPQEEMFLTQSRVISPKTLGGPRDNDALGNVLTNQELNEKYDEEKHRDDDILSSCSKLTYDISDGHSSSSEENILQRSFGQTNFLRDKQNSTRKEEDIEEGSAKDFNSSPRQDGFQENFVAENTKFNANLDGNPEILSNLKKSKIFINDQNAEAALDVEAPKSMQYTSKEANKQNVSETNLLQEAKLVGKQMTFHNSNESHDIIENITGPATTPCDNSKFYEFLDENLGNTNVVNLTSQITFPKSNESSDIREEELNDNGAKRCNNSKFDESVPPKSFVLEKNENPNLKTQNISAGKEKVQIQEVVIIRPNHDAFKKLEAIEGQDLANLDLDSQHNLTSFYQEFPVNEEVFIGETCETLENKNLCENLDILKEAPPNLKNLQNSCFPSTSQNQEGHIETQTQALVRYKSGLLNTLVIENDTSNTENPSPGSDEDFKDILRRIENLQNKDRFSKDKEEGGQDNVAAAGNTQLESSSRLTNFEFPQGNLPAEGDNKENCCEETELSSMEVEILKKIEEHQLKKSEEIFNKIENSIRNKLTPSKLEMLIKEQWLSLYNQDEKTASPCRNILPEIAPTIFSTPQTGGQLSSRRSRSLTPLSENTIPPKQKLNKTTTPLGDMEGRNSLHLTDDNTPQQHKLTPCSSSSSSLKSFKSSSSKTRNFILENIRNVSKPRCGGTIASNQVKRLQGNSQAIFGRNPFGPRPSSSSSLKSPRKNATPLAKTPSSPVYCNSTNVYSFQSKLVRGSPRFWVSLTPPPLSSERRRSINKTPRTSKKTQPKKHLPKEKTLSSSSTPPTTTSSSSFTSHVDAEINALGQQIQQIHPRLENYKRKLDDFGDRVAKCARNMDECISAQEEIVCDHAEFKEAMTMQQYVDEIICRVDTFSLSETED</sequence>
<feature type="region of interest" description="Disordered" evidence="2">
    <location>
        <begin position="618"/>
        <end position="666"/>
    </location>
</feature>
<evidence type="ECO:0000259" key="3">
    <source>
        <dbReference type="SMART" id="SM01007"/>
    </source>
</evidence>
<evidence type="ECO:0000313" key="4">
    <source>
        <dbReference type="Proteomes" id="UP001652621"/>
    </source>
</evidence>
<feature type="compositionally biased region" description="Polar residues" evidence="2">
    <location>
        <begin position="1934"/>
        <end position="1945"/>
    </location>
</feature>
<feature type="compositionally biased region" description="Low complexity" evidence="2">
    <location>
        <begin position="638"/>
        <end position="651"/>
    </location>
</feature>
<evidence type="ECO:0000313" key="6">
    <source>
        <dbReference type="RefSeq" id="XP_058982161.1"/>
    </source>
</evidence>
<feature type="region of interest" description="Disordered" evidence="2">
    <location>
        <begin position="1913"/>
        <end position="1961"/>
    </location>
</feature>
<feature type="compositionally biased region" description="Basic and acidic residues" evidence="2">
    <location>
        <begin position="1913"/>
        <end position="1925"/>
    </location>
</feature>
<feature type="region of interest" description="Disordered" evidence="2">
    <location>
        <begin position="1247"/>
        <end position="1270"/>
    </location>
</feature>
<feature type="compositionally biased region" description="Polar residues" evidence="2">
    <location>
        <begin position="828"/>
        <end position="841"/>
    </location>
</feature>
<feature type="region of interest" description="Disordered" evidence="2">
    <location>
        <begin position="791"/>
        <end position="841"/>
    </location>
</feature>
<feature type="compositionally biased region" description="Low complexity" evidence="2">
    <location>
        <begin position="1106"/>
        <end position="1117"/>
    </location>
</feature>
<dbReference type="PANTHER" id="PTHR10672">
    <property type="entry name" value="ADDUCIN"/>
    <property type="match status" value="1"/>
</dbReference>
<dbReference type="Pfam" id="PF00596">
    <property type="entry name" value="Aldolase_II"/>
    <property type="match status" value="1"/>
</dbReference>
<name>A0ABM3V8Q1_MUSDO</name>
<reference evidence="5 6" key="1">
    <citation type="submission" date="2025-05" db="UniProtKB">
        <authorList>
            <consortium name="RefSeq"/>
        </authorList>
    </citation>
    <scope>IDENTIFICATION</scope>
    <source>
        <strain evidence="5 6">Aabys</strain>
        <tissue evidence="5 6">Whole body</tissue>
    </source>
</reference>
<feature type="region of interest" description="Disordered" evidence="2">
    <location>
        <begin position="1313"/>
        <end position="1338"/>
    </location>
</feature>
<accession>A0ABM3V8Q1</accession>
<organism evidence="4 9">
    <name type="scientific">Musca domestica</name>
    <name type="common">House fly</name>
    <dbReference type="NCBI Taxonomy" id="7370"/>
    <lineage>
        <taxon>Eukaryota</taxon>
        <taxon>Metazoa</taxon>
        <taxon>Ecdysozoa</taxon>
        <taxon>Arthropoda</taxon>
        <taxon>Hexapoda</taxon>
        <taxon>Insecta</taxon>
        <taxon>Pterygota</taxon>
        <taxon>Neoptera</taxon>
        <taxon>Endopterygota</taxon>
        <taxon>Diptera</taxon>
        <taxon>Brachycera</taxon>
        <taxon>Muscomorpha</taxon>
        <taxon>Muscoidea</taxon>
        <taxon>Muscidae</taxon>
        <taxon>Musca</taxon>
    </lineage>
</organism>
<feature type="region of interest" description="Disordered" evidence="2">
    <location>
        <begin position="1"/>
        <end position="33"/>
    </location>
</feature>
<evidence type="ECO:0000313" key="9">
    <source>
        <dbReference type="RefSeq" id="XP_058982164.1"/>
    </source>
</evidence>
<feature type="region of interest" description="Disordered" evidence="2">
    <location>
        <begin position="749"/>
        <end position="771"/>
    </location>
</feature>
<feature type="compositionally biased region" description="Basic and acidic residues" evidence="2">
    <location>
        <begin position="2084"/>
        <end position="2094"/>
    </location>
</feature>
<feature type="compositionally biased region" description="Polar residues" evidence="2">
    <location>
        <begin position="2095"/>
        <end position="2106"/>
    </location>
</feature>
<feature type="region of interest" description="Disordered" evidence="2">
    <location>
        <begin position="1094"/>
        <end position="1118"/>
    </location>
</feature>
<evidence type="ECO:0000256" key="1">
    <source>
        <dbReference type="ARBA" id="ARBA00006274"/>
    </source>
</evidence>
<feature type="compositionally biased region" description="Low complexity" evidence="2">
    <location>
        <begin position="2107"/>
        <end position="2117"/>
    </location>
</feature>
<feature type="compositionally biased region" description="Polar residues" evidence="2">
    <location>
        <begin position="1445"/>
        <end position="1468"/>
    </location>
</feature>
<feature type="compositionally biased region" description="Basic and acidic residues" evidence="2">
    <location>
        <begin position="352"/>
        <end position="367"/>
    </location>
</feature>
<dbReference type="InterPro" id="IPR036409">
    <property type="entry name" value="Aldolase_II/adducin_N_sf"/>
</dbReference>
<feature type="compositionally biased region" description="Polar residues" evidence="2">
    <location>
        <begin position="2065"/>
        <end position="2080"/>
    </location>
</feature>
<feature type="region of interest" description="Disordered" evidence="2">
    <location>
        <begin position="2213"/>
        <end position="2268"/>
    </location>
</feature>
<feature type="compositionally biased region" description="Basic and acidic residues" evidence="2">
    <location>
        <begin position="1554"/>
        <end position="1563"/>
    </location>
</feature>
<feature type="region of interest" description="Disordered" evidence="2">
    <location>
        <begin position="1435"/>
        <end position="1469"/>
    </location>
</feature>
<feature type="domain" description="Class II aldolase/adducin N-terminal" evidence="3">
    <location>
        <begin position="120"/>
        <end position="302"/>
    </location>
</feature>
<feature type="compositionally biased region" description="Basic residues" evidence="2">
    <location>
        <begin position="2235"/>
        <end position="2247"/>
    </location>
</feature>
<evidence type="ECO:0000313" key="7">
    <source>
        <dbReference type="RefSeq" id="XP_058982162.1"/>
    </source>
</evidence>
<comment type="similarity">
    <text evidence="1">Belongs to the aldolase class II family. Adducin subfamily.</text>
</comment>
<feature type="compositionally biased region" description="Low complexity" evidence="2">
    <location>
        <begin position="2253"/>
        <end position="2268"/>
    </location>
</feature>
<feature type="region of interest" description="Disordered" evidence="2">
    <location>
        <begin position="347"/>
        <end position="371"/>
    </location>
</feature>
<feature type="compositionally biased region" description="Polar residues" evidence="2">
    <location>
        <begin position="2042"/>
        <end position="2051"/>
    </location>
</feature>
<feature type="compositionally biased region" description="Low complexity" evidence="2">
    <location>
        <begin position="762"/>
        <end position="771"/>
    </location>
</feature>
<dbReference type="RefSeq" id="XP_058982163.1">
    <property type="nucleotide sequence ID" value="XM_059126180.1"/>
</dbReference>
<protein>
    <submittedName>
        <fullName evidence="5 6">Uncharacterized protein LOC101888031 isoform X1</fullName>
    </submittedName>
</protein>
<evidence type="ECO:0000313" key="8">
    <source>
        <dbReference type="RefSeq" id="XP_058982163.1"/>
    </source>
</evidence>
<proteinExistence type="inferred from homology"/>
<dbReference type="InterPro" id="IPR001303">
    <property type="entry name" value="Aldolase_II/adducin_N"/>
</dbReference>
<keyword evidence="4" id="KW-1185">Reference proteome</keyword>
<dbReference type="Gene3D" id="3.40.225.10">
    <property type="entry name" value="Class II aldolase/adducin N-terminal domain"/>
    <property type="match status" value="1"/>
</dbReference>
<dbReference type="RefSeq" id="XP_058982160.1">
    <property type="nucleotide sequence ID" value="XM_059126177.1"/>
</dbReference>
<feature type="region of interest" description="Disordered" evidence="2">
    <location>
        <begin position="947"/>
        <end position="1004"/>
    </location>
</feature>
<feature type="region of interest" description="Disordered" evidence="2">
    <location>
        <begin position="1554"/>
        <end position="1580"/>
    </location>
</feature>
<evidence type="ECO:0000256" key="2">
    <source>
        <dbReference type="SAM" id="MobiDB-lite"/>
    </source>
</evidence>
<dbReference type="Proteomes" id="UP001652621">
    <property type="component" value="Unplaced"/>
</dbReference>
<feature type="region of interest" description="Disordered" evidence="2">
    <location>
        <begin position="1371"/>
        <end position="1394"/>
    </location>
</feature>
<dbReference type="RefSeq" id="XP_058982162.1">
    <property type="nucleotide sequence ID" value="XM_059126179.1"/>
</dbReference>
<feature type="compositionally biased region" description="Polar residues" evidence="2">
    <location>
        <begin position="627"/>
        <end position="637"/>
    </location>
</feature>
<dbReference type="InterPro" id="IPR051017">
    <property type="entry name" value="Aldolase-II_Adducin_sf"/>
</dbReference>
<dbReference type="SUPFAM" id="SSF53639">
    <property type="entry name" value="AraD/HMP-PK domain-like"/>
    <property type="match status" value="1"/>
</dbReference>
<dbReference type="PANTHER" id="PTHR10672:SF3">
    <property type="entry name" value="PROTEIN HU-LI TAI SHAO"/>
    <property type="match status" value="1"/>
</dbReference>
<dbReference type="GeneID" id="101888031"/>
<gene>
    <name evidence="5 6 7 8 9" type="primary">LOC101888031</name>
</gene>
<evidence type="ECO:0000313" key="5">
    <source>
        <dbReference type="RefSeq" id="XP_058982160.1"/>
    </source>
</evidence>
<dbReference type="SMART" id="SM01007">
    <property type="entry name" value="Aldolase_II"/>
    <property type="match status" value="1"/>
</dbReference>
<feature type="compositionally biased region" description="Basic and acidic residues" evidence="2">
    <location>
        <begin position="22"/>
        <end position="33"/>
    </location>
</feature>
<dbReference type="RefSeq" id="XP_058982164.1">
    <property type="nucleotide sequence ID" value="XM_059126181.1"/>
</dbReference>